<evidence type="ECO:0000256" key="6">
    <source>
        <dbReference type="SAM" id="Phobius"/>
    </source>
</evidence>
<sequence length="301" mass="31516">MKQNKVLTGSLCALGCETLYGLSYIFTRKATANAGELALLGWRFLIAVIIVTILAAAGAVKINLKNKPLKYLVAVAVFNPCIYFIAETFGISNTTASESGVFLACIPVVSLAASTLVLKKKPSKIQIAGILITLIGVIITVLVVSASSSLSIIGYVSLLIAVVSYAAYGVSVEKASCFTEAEITYSMLVFGAVLFVFLALADALMNGNIAELAMLPFTDMSFLSAVLYQGLGCSILAFFLSNAAISRIGVNRTSSFIGVSTVVSILAGAIFLHEDFSGYQIVGAAIIIAGVYIANSGRKDS</sequence>
<dbReference type="Proteomes" id="UP000810292">
    <property type="component" value="Unassembled WGS sequence"/>
</dbReference>
<keyword evidence="5 6" id="KW-0472">Membrane</keyword>
<dbReference type="GO" id="GO:0005886">
    <property type="term" value="C:plasma membrane"/>
    <property type="evidence" value="ECO:0007669"/>
    <property type="project" value="UniProtKB-SubCell"/>
</dbReference>
<accession>A0A9D9ICL2</accession>
<feature type="transmembrane region" description="Helical" evidence="6">
    <location>
        <begin position="278"/>
        <end position="295"/>
    </location>
</feature>
<feature type="transmembrane region" description="Helical" evidence="6">
    <location>
        <begin position="221"/>
        <end position="241"/>
    </location>
</feature>
<dbReference type="SUPFAM" id="SSF103481">
    <property type="entry name" value="Multidrug resistance efflux transporter EmrE"/>
    <property type="match status" value="2"/>
</dbReference>
<evidence type="ECO:0000256" key="4">
    <source>
        <dbReference type="ARBA" id="ARBA00022989"/>
    </source>
</evidence>
<feature type="domain" description="EamA" evidence="7">
    <location>
        <begin position="153"/>
        <end position="295"/>
    </location>
</feature>
<protein>
    <submittedName>
        <fullName evidence="8">DMT family transporter</fullName>
    </submittedName>
</protein>
<gene>
    <name evidence="8" type="ORF">IAA72_06215</name>
</gene>
<dbReference type="PANTHER" id="PTHR32322">
    <property type="entry name" value="INNER MEMBRANE TRANSPORTER"/>
    <property type="match status" value="1"/>
</dbReference>
<reference evidence="8" key="2">
    <citation type="journal article" date="2021" name="PeerJ">
        <title>Extensive microbial diversity within the chicken gut microbiome revealed by metagenomics and culture.</title>
        <authorList>
            <person name="Gilroy R."/>
            <person name="Ravi A."/>
            <person name="Getino M."/>
            <person name="Pursley I."/>
            <person name="Horton D.L."/>
            <person name="Alikhan N.F."/>
            <person name="Baker D."/>
            <person name="Gharbi K."/>
            <person name="Hall N."/>
            <person name="Watson M."/>
            <person name="Adriaenssens E.M."/>
            <person name="Foster-Nyarko E."/>
            <person name="Jarju S."/>
            <person name="Secka A."/>
            <person name="Antonio M."/>
            <person name="Oren A."/>
            <person name="Chaudhuri R.R."/>
            <person name="La Ragione R."/>
            <person name="Hildebrand F."/>
            <person name="Pallen M.J."/>
        </authorList>
    </citation>
    <scope>NUCLEOTIDE SEQUENCE</scope>
    <source>
        <strain evidence="8">14700</strain>
    </source>
</reference>
<dbReference type="AlphaFoldDB" id="A0A9D9ICL2"/>
<dbReference type="InterPro" id="IPR037185">
    <property type="entry name" value="EmrE-like"/>
</dbReference>
<evidence type="ECO:0000256" key="2">
    <source>
        <dbReference type="ARBA" id="ARBA00022475"/>
    </source>
</evidence>
<feature type="domain" description="EamA" evidence="7">
    <location>
        <begin position="8"/>
        <end position="141"/>
    </location>
</feature>
<feature type="transmembrane region" description="Helical" evidence="6">
    <location>
        <begin position="101"/>
        <end position="118"/>
    </location>
</feature>
<comment type="subcellular location">
    <subcellularLocation>
        <location evidence="1">Cell membrane</location>
        <topology evidence="1">Multi-pass membrane protein</topology>
    </subcellularLocation>
</comment>
<comment type="caution">
    <text evidence="8">The sequence shown here is derived from an EMBL/GenBank/DDBJ whole genome shotgun (WGS) entry which is preliminary data.</text>
</comment>
<keyword evidence="3 6" id="KW-0812">Transmembrane</keyword>
<feature type="transmembrane region" description="Helical" evidence="6">
    <location>
        <begin position="152"/>
        <end position="171"/>
    </location>
</feature>
<evidence type="ECO:0000256" key="1">
    <source>
        <dbReference type="ARBA" id="ARBA00004651"/>
    </source>
</evidence>
<dbReference type="Gene3D" id="1.10.3730.20">
    <property type="match status" value="1"/>
</dbReference>
<keyword evidence="2" id="KW-1003">Cell membrane</keyword>
<evidence type="ECO:0000256" key="5">
    <source>
        <dbReference type="ARBA" id="ARBA00023136"/>
    </source>
</evidence>
<feature type="transmembrane region" description="Helical" evidence="6">
    <location>
        <begin position="125"/>
        <end position="146"/>
    </location>
</feature>
<dbReference type="InterPro" id="IPR000620">
    <property type="entry name" value="EamA_dom"/>
</dbReference>
<feature type="transmembrane region" description="Helical" evidence="6">
    <location>
        <begin position="37"/>
        <end position="57"/>
    </location>
</feature>
<dbReference type="Pfam" id="PF00892">
    <property type="entry name" value="EamA"/>
    <property type="match status" value="2"/>
</dbReference>
<feature type="transmembrane region" description="Helical" evidence="6">
    <location>
        <begin position="69"/>
        <end position="86"/>
    </location>
</feature>
<feature type="transmembrane region" description="Helical" evidence="6">
    <location>
        <begin position="183"/>
        <end position="201"/>
    </location>
</feature>
<dbReference type="EMBL" id="JADIMF010000098">
    <property type="protein sequence ID" value="MBO8469359.1"/>
    <property type="molecule type" value="Genomic_DNA"/>
</dbReference>
<evidence type="ECO:0000259" key="7">
    <source>
        <dbReference type="Pfam" id="PF00892"/>
    </source>
</evidence>
<reference evidence="8" key="1">
    <citation type="submission" date="2020-10" db="EMBL/GenBank/DDBJ databases">
        <authorList>
            <person name="Gilroy R."/>
        </authorList>
    </citation>
    <scope>NUCLEOTIDE SEQUENCE</scope>
    <source>
        <strain evidence="8">14700</strain>
    </source>
</reference>
<evidence type="ECO:0000313" key="9">
    <source>
        <dbReference type="Proteomes" id="UP000810292"/>
    </source>
</evidence>
<keyword evidence="4 6" id="KW-1133">Transmembrane helix</keyword>
<dbReference type="PANTHER" id="PTHR32322:SF18">
    <property type="entry name" value="S-ADENOSYLMETHIONINE_S-ADENOSYLHOMOCYSTEINE TRANSPORTER"/>
    <property type="match status" value="1"/>
</dbReference>
<evidence type="ECO:0000256" key="3">
    <source>
        <dbReference type="ARBA" id="ARBA00022692"/>
    </source>
</evidence>
<proteinExistence type="predicted"/>
<evidence type="ECO:0000313" key="8">
    <source>
        <dbReference type="EMBL" id="MBO8469359.1"/>
    </source>
</evidence>
<feature type="transmembrane region" description="Helical" evidence="6">
    <location>
        <begin position="253"/>
        <end position="272"/>
    </location>
</feature>
<organism evidence="8 9">
    <name type="scientific">Candidatus Ornithospirochaeta stercoravium</name>
    <dbReference type="NCBI Taxonomy" id="2840897"/>
    <lineage>
        <taxon>Bacteria</taxon>
        <taxon>Pseudomonadati</taxon>
        <taxon>Spirochaetota</taxon>
        <taxon>Spirochaetia</taxon>
        <taxon>Spirochaetales</taxon>
        <taxon>Spirochaetaceae</taxon>
        <taxon>Spirochaetaceae incertae sedis</taxon>
        <taxon>Candidatus Ornithospirochaeta</taxon>
    </lineage>
</organism>
<name>A0A9D9ICL2_9SPIO</name>
<dbReference type="InterPro" id="IPR050638">
    <property type="entry name" value="AA-Vitamin_Transporters"/>
</dbReference>